<accession>A0AAV6RE21</accession>
<feature type="region of interest" description="Disordered" evidence="9">
    <location>
        <begin position="423"/>
        <end position="462"/>
    </location>
</feature>
<feature type="compositionally biased region" description="Polar residues" evidence="9">
    <location>
        <begin position="704"/>
        <end position="718"/>
    </location>
</feature>
<dbReference type="PANTHER" id="PTHR21577">
    <property type="entry name" value="SHUGOSHIN"/>
    <property type="match status" value="1"/>
</dbReference>
<feature type="region of interest" description="Disordered" evidence="9">
    <location>
        <begin position="698"/>
        <end position="835"/>
    </location>
</feature>
<organism evidence="11 12">
    <name type="scientific">Solea senegalensis</name>
    <name type="common">Senegalese sole</name>
    <dbReference type="NCBI Taxonomy" id="28829"/>
    <lineage>
        <taxon>Eukaryota</taxon>
        <taxon>Metazoa</taxon>
        <taxon>Chordata</taxon>
        <taxon>Craniata</taxon>
        <taxon>Vertebrata</taxon>
        <taxon>Euteleostomi</taxon>
        <taxon>Actinopterygii</taxon>
        <taxon>Neopterygii</taxon>
        <taxon>Teleostei</taxon>
        <taxon>Neoteleostei</taxon>
        <taxon>Acanthomorphata</taxon>
        <taxon>Carangaria</taxon>
        <taxon>Pleuronectiformes</taxon>
        <taxon>Pleuronectoidei</taxon>
        <taxon>Soleidae</taxon>
        <taxon>Solea</taxon>
    </lineage>
</organism>
<dbReference type="Pfam" id="PF07557">
    <property type="entry name" value="Shugoshin_C"/>
    <property type="match status" value="1"/>
</dbReference>
<feature type="compositionally biased region" description="Basic and acidic residues" evidence="9">
    <location>
        <begin position="439"/>
        <end position="450"/>
    </location>
</feature>
<comment type="similarity">
    <text evidence="2">Belongs to the shugoshin family.</text>
</comment>
<keyword evidence="3" id="KW-0158">Chromosome</keyword>
<evidence type="ECO:0000256" key="5">
    <source>
        <dbReference type="ARBA" id="ARBA00022829"/>
    </source>
</evidence>
<evidence type="ECO:0000256" key="6">
    <source>
        <dbReference type="ARBA" id="ARBA00023054"/>
    </source>
</evidence>
<dbReference type="GO" id="GO:0045132">
    <property type="term" value="P:meiotic chromosome segregation"/>
    <property type="evidence" value="ECO:0007669"/>
    <property type="project" value="InterPro"/>
</dbReference>
<feature type="compositionally biased region" description="Basic and acidic residues" evidence="9">
    <location>
        <begin position="848"/>
        <end position="865"/>
    </location>
</feature>
<dbReference type="InterPro" id="IPR011515">
    <property type="entry name" value="Shugoshin_C"/>
</dbReference>
<sequence length="1049" mass="116352">MRFYLLPPRSDTLPRPSPVHRGYSFSLSERLVMFTPTTMKSSKVSKQTSAVASKIRNKILNTSSFFKVSLKTNNKALALALEAQKERGRQLQQDIVYLQKQVESLCFELATRKYKDRRLHLILKNLHTNTLQHFDMVSELFTDCDLPRLSEDNKTLFSDINEGNLAVESLSDYLPRQSEMPKDFLFPTKLNEDLPETNLDESIFQIRLTDAHKDYTGVEKRQSSQRVQVPQAGTSRPSSSLRDEVERHSVSQSGFDMNLVPGSTRVSTCERPKLSFSAADGVVLVQTPVTATEPERGGHKQDKTLILDATMEMTLSDAAEIVAVDTKAKKRTGVSSKVKCKKNKKDSRGLSDKENPLSAESGTSEVQIVPAVSQTDDIDGVIPVQIPVTVTELGCGNKQDKMPILDSTMEMAQSSAADIVTVDTKAKKKTGSKVKRKKNKEDSREKEHPLSAESGTSEVQIVPAVSQTDDVDLVKPESPKITSLSVTTSRIPKLNKCAGDNWKENSQKTVKDKLKPANASKSKSCDFDSTDADDYFTDPEHKLSKVGESVTLQREKDIAEHLFSTITCRRSRTKGRRMSSVTRKPLFTASSRSSASESSESELDKLLKEAEDVQGKYEMCKDQEKSEGFTRPELDLQQHGNAKSTANVAGSHKSRCRGTFVVSVTRDCTVLDSPGQDMMPSTGLFGFDVEELSVVTDVDRHQTESNPYRNGDGTQSSCKRPWKATQDSESSSSQEHHEVLLQDQDFEFQKPKKARNEKTGQSVKKKTKKKKEEESGDFLNNKEKKSKSSHSNKGLDSEDEAVYLQEVTEASPRCSIGDAERSKERSGDLQMSDVSHFHLGEEADIFEQFHDSKPSKLKSRADLKPTQRQAKSKLHAAADGRNPRETFVVYGRKTQDGVSLDNTRTPDSVSVDASVDLRDVLADEVPPWLDMDVSITNVEADTFLGSPKREASAGGGAGVTTADSPAGRVLTSLTNTIKTPDGDNGGRTRRRHGVVSYKEPPLNSKIRRGDKFTDSKFLSSPVFKDKRKKKQQQKMKKTALKLGTPALTN</sequence>
<evidence type="ECO:0000313" key="12">
    <source>
        <dbReference type="Proteomes" id="UP000693946"/>
    </source>
</evidence>
<protein>
    <submittedName>
        <fullName evidence="11">Shugoshin 2-like isoform X1</fullName>
    </submittedName>
</protein>
<reference evidence="11 12" key="1">
    <citation type="journal article" date="2021" name="Sci. Rep.">
        <title>Chromosome anchoring in Senegalese sole (Solea senegalensis) reveals sex-associated markers and genome rearrangements in flatfish.</title>
        <authorList>
            <person name="Guerrero-Cozar I."/>
            <person name="Gomez-Garrido J."/>
            <person name="Berbel C."/>
            <person name="Martinez-Blanch J.F."/>
            <person name="Alioto T."/>
            <person name="Claros M.G."/>
            <person name="Gagnaire P.A."/>
            <person name="Manchado M."/>
        </authorList>
    </citation>
    <scope>NUCLEOTIDE SEQUENCE [LARGE SCALE GENOMIC DNA]</scope>
    <source>
        <strain evidence="11">Sse05_10M</strain>
    </source>
</reference>
<feature type="region of interest" description="Disordered" evidence="9">
    <location>
        <begin position="218"/>
        <end position="256"/>
    </location>
</feature>
<dbReference type="InterPro" id="IPR038889">
    <property type="entry name" value="Shugoshin1/2"/>
</dbReference>
<evidence type="ECO:0000256" key="3">
    <source>
        <dbReference type="ARBA" id="ARBA00022454"/>
    </source>
</evidence>
<dbReference type="Proteomes" id="UP000693946">
    <property type="component" value="Linkage Group LG2"/>
</dbReference>
<dbReference type="PANTHER" id="PTHR21577:SF3">
    <property type="entry name" value="SHUGOSHIN 1-RELATED"/>
    <property type="match status" value="1"/>
</dbReference>
<gene>
    <name evidence="11" type="ORF">JOB18_017652</name>
</gene>
<proteinExistence type="inferred from homology"/>
<feature type="region of interest" description="Disordered" evidence="9">
    <location>
        <begin position="946"/>
        <end position="1049"/>
    </location>
</feature>
<evidence type="ECO:0000313" key="11">
    <source>
        <dbReference type="EMBL" id="KAG7502321.1"/>
    </source>
</evidence>
<feature type="region of interest" description="Disordered" evidence="9">
    <location>
        <begin position="496"/>
        <end position="530"/>
    </location>
</feature>
<feature type="region of interest" description="Disordered" evidence="9">
    <location>
        <begin position="848"/>
        <end position="885"/>
    </location>
</feature>
<keyword evidence="5" id="KW-0159">Chromosome partition</keyword>
<feature type="compositionally biased region" description="Basic residues" evidence="9">
    <location>
        <begin position="333"/>
        <end position="345"/>
    </location>
</feature>
<dbReference type="EMBL" id="JAGKHQ010000012">
    <property type="protein sequence ID" value="KAG7502321.1"/>
    <property type="molecule type" value="Genomic_DNA"/>
</dbReference>
<dbReference type="GO" id="GO:0005634">
    <property type="term" value="C:nucleus"/>
    <property type="evidence" value="ECO:0007669"/>
    <property type="project" value="InterPro"/>
</dbReference>
<feature type="domain" description="Shugoshin C-terminal" evidence="10">
    <location>
        <begin position="986"/>
        <end position="1008"/>
    </location>
</feature>
<feature type="compositionally biased region" description="Polar residues" evidence="9">
    <location>
        <begin position="224"/>
        <end position="240"/>
    </location>
</feature>
<feature type="region of interest" description="Disordered" evidence="9">
    <location>
        <begin position="573"/>
        <end position="605"/>
    </location>
</feature>
<evidence type="ECO:0000259" key="10">
    <source>
        <dbReference type="Pfam" id="PF07557"/>
    </source>
</evidence>
<evidence type="ECO:0000256" key="4">
    <source>
        <dbReference type="ARBA" id="ARBA00022618"/>
    </source>
</evidence>
<comment type="subcellular location">
    <subcellularLocation>
        <location evidence="1">Chromosome</location>
        <location evidence="1">Centromere</location>
    </subcellularLocation>
</comment>
<evidence type="ECO:0000256" key="8">
    <source>
        <dbReference type="ARBA" id="ARBA00023328"/>
    </source>
</evidence>
<evidence type="ECO:0000256" key="1">
    <source>
        <dbReference type="ARBA" id="ARBA00004584"/>
    </source>
</evidence>
<feature type="compositionally biased region" description="Basic residues" evidence="9">
    <location>
        <begin position="1025"/>
        <end position="1039"/>
    </location>
</feature>
<keyword evidence="8" id="KW-0137">Centromere</keyword>
<feature type="region of interest" description="Disordered" evidence="9">
    <location>
        <begin position="333"/>
        <end position="362"/>
    </location>
</feature>
<keyword evidence="6" id="KW-0175">Coiled coil</keyword>
<feature type="compositionally biased region" description="Basic residues" evidence="9">
    <location>
        <begin position="426"/>
        <end position="438"/>
    </location>
</feature>
<evidence type="ECO:0000256" key="2">
    <source>
        <dbReference type="ARBA" id="ARBA00010845"/>
    </source>
</evidence>
<name>A0AAV6RE21_SOLSE</name>
<keyword evidence="7" id="KW-0131">Cell cycle</keyword>
<evidence type="ECO:0000256" key="7">
    <source>
        <dbReference type="ARBA" id="ARBA00023306"/>
    </source>
</evidence>
<feature type="compositionally biased region" description="Basic and acidic residues" evidence="9">
    <location>
        <begin position="818"/>
        <end position="827"/>
    </location>
</feature>
<feature type="compositionally biased region" description="Basic and acidic residues" evidence="9">
    <location>
        <begin position="346"/>
        <end position="355"/>
    </location>
</feature>
<evidence type="ECO:0000256" key="9">
    <source>
        <dbReference type="SAM" id="MobiDB-lite"/>
    </source>
</evidence>
<feature type="compositionally biased region" description="Basic and acidic residues" evidence="9">
    <location>
        <begin position="501"/>
        <end position="515"/>
    </location>
</feature>
<comment type="caution">
    <text evidence="11">The sequence shown here is derived from an EMBL/GenBank/DDBJ whole genome shotgun (WGS) entry which is preliminary data.</text>
</comment>
<keyword evidence="4" id="KW-0132">Cell division</keyword>
<keyword evidence="12" id="KW-1185">Reference proteome</keyword>
<dbReference type="AlphaFoldDB" id="A0AAV6RE21"/>
<feature type="compositionally biased region" description="Basic and acidic residues" evidence="9">
    <location>
        <begin position="747"/>
        <end position="758"/>
    </location>
</feature>
<feature type="compositionally biased region" description="Low complexity" evidence="9">
    <location>
        <begin position="589"/>
        <end position="598"/>
    </location>
</feature>
<dbReference type="GO" id="GO:0000775">
    <property type="term" value="C:chromosome, centromeric region"/>
    <property type="evidence" value="ECO:0007669"/>
    <property type="project" value="UniProtKB-SubCell"/>
</dbReference>
<dbReference type="GO" id="GO:0051301">
    <property type="term" value="P:cell division"/>
    <property type="evidence" value="ECO:0007669"/>
    <property type="project" value="UniProtKB-KW"/>
</dbReference>